<dbReference type="CDD" id="cd07895">
    <property type="entry name" value="Adenylation_mRNA_capping"/>
    <property type="match status" value="1"/>
</dbReference>
<dbReference type="InterPro" id="IPR051029">
    <property type="entry name" value="mRNA_Capping_Enz/RNA_Phosphat"/>
</dbReference>
<dbReference type="Proteomes" id="UP000094236">
    <property type="component" value="Unassembled WGS sequence"/>
</dbReference>
<dbReference type="InterPro" id="IPR001339">
    <property type="entry name" value="mRNA_cap_enzyme_adenylation"/>
</dbReference>
<evidence type="ECO:0000256" key="10">
    <source>
        <dbReference type="ARBA" id="ARBA00023134"/>
    </source>
</evidence>
<feature type="active site" description="N6-GMP-lysine intermediate" evidence="16">
    <location>
        <position position="64"/>
    </location>
</feature>
<evidence type="ECO:0000256" key="9">
    <source>
        <dbReference type="ARBA" id="ARBA00023042"/>
    </source>
</evidence>
<evidence type="ECO:0000259" key="19">
    <source>
        <dbReference type="Pfam" id="PF03919"/>
    </source>
</evidence>
<evidence type="ECO:0000256" key="7">
    <source>
        <dbReference type="ARBA" id="ARBA00022695"/>
    </source>
</evidence>
<keyword evidence="10" id="KW-0342">GTP-binding</keyword>
<feature type="domain" description="mRNA capping enzyme adenylation" evidence="18">
    <location>
        <begin position="41"/>
        <end position="237"/>
    </location>
</feature>
<dbReference type="EMBL" id="KV454012">
    <property type="protein sequence ID" value="ODV97223.1"/>
    <property type="molecule type" value="Genomic_DNA"/>
</dbReference>
<feature type="compositionally biased region" description="Low complexity" evidence="17">
    <location>
        <begin position="422"/>
        <end position="432"/>
    </location>
</feature>
<name>A0A1E4TZM3_PACTA</name>
<organism evidence="20 21">
    <name type="scientific">Pachysolen tannophilus NRRL Y-2460</name>
    <dbReference type="NCBI Taxonomy" id="669874"/>
    <lineage>
        <taxon>Eukaryota</taxon>
        <taxon>Fungi</taxon>
        <taxon>Dikarya</taxon>
        <taxon>Ascomycota</taxon>
        <taxon>Saccharomycotina</taxon>
        <taxon>Pichiomycetes</taxon>
        <taxon>Pachysolenaceae</taxon>
        <taxon>Pachysolen</taxon>
    </lineage>
</organism>
<dbReference type="PIRSF" id="PIRSF036959">
    <property type="entry name" value="mRNA_cap_alpha"/>
    <property type="match status" value="1"/>
</dbReference>
<keyword evidence="11" id="KW-0539">Nucleus</keyword>
<reference evidence="21" key="1">
    <citation type="submission" date="2016-05" db="EMBL/GenBank/DDBJ databases">
        <title>Comparative genomics of biotechnologically important yeasts.</title>
        <authorList>
            <consortium name="DOE Joint Genome Institute"/>
            <person name="Riley R."/>
            <person name="Haridas S."/>
            <person name="Wolfe K.H."/>
            <person name="Lopes M.R."/>
            <person name="Hittinger C.T."/>
            <person name="Goker M."/>
            <person name="Salamov A."/>
            <person name="Wisecaver J."/>
            <person name="Long T.M."/>
            <person name="Aerts A.L."/>
            <person name="Barry K."/>
            <person name="Choi C."/>
            <person name="Clum A."/>
            <person name="Coughlan A.Y."/>
            <person name="Deshpande S."/>
            <person name="Douglass A.P."/>
            <person name="Hanson S.J."/>
            <person name="Klenk H.-P."/>
            <person name="Labutti K."/>
            <person name="Lapidus A."/>
            <person name="Lindquist E."/>
            <person name="Lipzen A."/>
            <person name="Meier-Kolthoff J.P."/>
            <person name="Ohm R.A."/>
            <person name="Otillar R.P."/>
            <person name="Pangilinan J."/>
            <person name="Peng Y."/>
            <person name="Rokas A."/>
            <person name="Rosa C.A."/>
            <person name="Scheuner C."/>
            <person name="Sibirny A.A."/>
            <person name="Slot J.C."/>
            <person name="Stielow J.B."/>
            <person name="Sun H."/>
            <person name="Kurtzman C.P."/>
            <person name="Blackwell M."/>
            <person name="Grigoriev I.V."/>
            <person name="Jeffries T.W."/>
        </authorList>
    </citation>
    <scope>NUCLEOTIDE SEQUENCE [LARGE SCALE GENOMIC DNA]</scope>
    <source>
        <strain evidence="21">NRRL Y-2460</strain>
    </source>
</reference>
<evidence type="ECO:0000256" key="17">
    <source>
        <dbReference type="SAM" id="MobiDB-lite"/>
    </source>
</evidence>
<feature type="compositionally biased region" description="Basic and acidic residues" evidence="17">
    <location>
        <begin position="484"/>
        <end position="497"/>
    </location>
</feature>
<feature type="domain" description="mRNA capping enzyme C-terminal" evidence="19">
    <location>
        <begin position="241"/>
        <end position="373"/>
    </location>
</feature>
<dbReference type="EC" id="2.7.7.50" evidence="3"/>
<dbReference type="FunFam" id="2.40.50.140:FF:000253">
    <property type="entry name" value="mRNA-capping enzyme subunit alpha"/>
    <property type="match status" value="1"/>
</dbReference>
<dbReference type="InterPro" id="IPR013846">
    <property type="entry name" value="mRNA_cap_enzyme_C"/>
</dbReference>
<dbReference type="GO" id="GO:0045944">
    <property type="term" value="P:positive regulation of transcription by RNA polymerase II"/>
    <property type="evidence" value="ECO:0007669"/>
    <property type="project" value="EnsemblFungi"/>
</dbReference>
<evidence type="ECO:0000256" key="13">
    <source>
        <dbReference type="ARBA" id="ARBA00030702"/>
    </source>
</evidence>
<dbReference type="STRING" id="669874.A0A1E4TZM3"/>
<dbReference type="GO" id="GO:0005525">
    <property type="term" value="F:GTP binding"/>
    <property type="evidence" value="ECO:0007669"/>
    <property type="project" value="UniProtKB-KW"/>
</dbReference>
<sequence>MDDREMPEIPGVVIPEDVSDSIKLEVSRILHCRRNDFPGSQPVSFERKHIPENLMKKDYFVCEKSDGLRCLLLALVNKETGEEGCFLITRGNEYHLVEGFHFPTNTADFAEPHDGTILDGELVISTNPITKLKELRYLIFDCLSMNKRSVMMKNLGKRLYLAQHDFYLPFQKMRKEFPDRCVDFPFKIDFKNMTQSYKVSKIFKEMKNLTYISDGLIFTCCETPYVSNSDPTLLKWKPAEENTIDFKIKLEIPIFEDPDLPEHDPDKFYKNYDVMPVFKLLIWEGGDDMGQDSKHTFNNYSEYSELYIDDKEWESLQKLNEPLNGRIVEARKDQNGRWRMLRFRDDKANGNHSSVVLKILNSIQDSVKREELIEAEPQIRKNWEEREQRRKEADKARILHGHNIDDHHDVNRDGNHSHAEQPHPQQPLQPKQLENKEHQELQDQNSPQNQAPKRKFSEDDNYDDDDNDFDDIPTYEKSVSPKYGDSDNHEDTKRQKT</sequence>
<evidence type="ECO:0000256" key="5">
    <source>
        <dbReference type="ARBA" id="ARBA00022664"/>
    </source>
</evidence>
<evidence type="ECO:0000256" key="8">
    <source>
        <dbReference type="ARBA" id="ARBA00022741"/>
    </source>
</evidence>
<dbReference type="GO" id="GO:0005524">
    <property type="term" value="F:ATP binding"/>
    <property type="evidence" value="ECO:0007669"/>
    <property type="project" value="InterPro"/>
</dbReference>
<dbReference type="PANTHER" id="PTHR10367">
    <property type="entry name" value="MRNA-CAPPING ENZYME"/>
    <property type="match status" value="1"/>
</dbReference>
<evidence type="ECO:0000259" key="18">
    <source>
        <dbReference type="Pfam" id="PF01331"/>
    </source>
</evidence>
<dbReference type="Pfam" id="PF01331">
    <property type="entry name" value="mRNA_cap_enzyme"/>
    <property type="match status" value="1"/>
</dbReference>
<gene>
    <name evidence="20" type="ORF">PACTADRAFT_84440</name>
</gene>
<evidence type="ECO:0000256" key="3">
    <source>
        <dbReference type="ARBA" id="ARBA00012475"/>
    </source>
</evidence>
<keyword evidence="9" id="KW-0506">mRNA capping</keyword>
<feature type="compositionally biased region" description="Acidic residues" evidence="17">
    <location>
        <begin position="459"/>
        <end position="473"/>
    </location>
</feature>
<keyword evidence="5" id="KW-0507">mRNA processing</keyword>
<dbReference type="SUPFAM" id="SSF50249">
    <property type="entry name" value="Nucleic acid-binding proteins"/>
    <property type="match status" value="1"/>
</dbReference>
<dbReference type="GO" id="GO:0099122">
    <property type="term" value="F:RNA polymerase II C-terminal domain binding"/>
    <property type="evidence" value="ECO:0007669"/>
    <property type="project" value="EnsemblFungi"/>
</dbReference>
<dbReference type="GO" id="GO:0004484">
    <property type="term" value="F:mRNA guanylyltransferase activity"/>
    <property type="evidence" value="ECO:0007669"/>
    <property type="project" value="UniProtKB-EC"/>
</dbReference>
<evidence type="ECO:0000256" key="12">
    <source>
        <dbReference type="ARBA" id="ARBA00029909"/>
    </source>
</evidence>
<evidence type="ECO:0000256" key="14">
    <source>
        <dbReference type="ARBA" id="ARBA00044624"/>
    </source>
</evidence>
<evidence type="ECO:0000256" key="11">
    <source>
        <dbReference type="ARBA" id="ARBA00023242"/>
    </source>
</evidence>
<feature type="compositionally biased region" description="Basic and acidic residues" evidence="17">
    <location>
        <begin position="385"/>
        <end position="421"/>
    </location>
</feature>
<comment type="subunit">
    <text evidence="15">Heterodimer. The mRNA-capping enzyme is composed of two separate chains alpha and beta, respectively a mRNA guanylyltransferase and an mRNA 5'-triphosphate monophosphatase.</text>
</comment>
<comment type="subcellular location">
    <subcellularLocation>
        <location evidence="1">Nucleus</location>
    </subcellularLocation>
</comment>
<dbReference type="InterPro" id="IPR017075">
    <property type="entry name" value="mRNA_cap_enzyme_alpha"/>
</dbReference>
<dbReference type="Gene3D" id="2.40.50.140">
    <property type="entry name" value="Nucleic acid-binding proteins"/>
    <property type="match status" value="1"/>
</dbReference>
<evidence type="ECO:0000256" key="2">
    <source>
        <dbReference type="ARBA" id="ARBA00010237"/>
    </source>
</evidence>
<accession>A0A1E4TZM3</accession>
<evidence type="ECO:0000256" key="1">
    <source>
        <dbReference type="ARBA" id="ARBA00004123"/>
    </source>
</evidence>
<evidence type="ECO:0000256" key="4">
    <source>
        <dbReference type="ARBA" id="ARBA00019171"/>
    </source>
</evidence>
<feature type="region of interest" description="Disordered" evidence="17">
    <location>
        <begin position="385"/>
        <end position="497"/>
    </location>
</feature>
<dbReference type="PANTHER" id="PTHR10367:SF17">
    <property type="entry name" value="MRNA-CAPPING ENZYME"/>
    <property type="match status" value="1"/>
</dbReference>
<dbReference type="GO" id="GO:0006370">
    <property type="term" value="P:7-methylguanosine mRNA capping"/>
    <property type="evidence" value="ECO:0007669"/>
    <property type="project" value="UniProtKB-KW"/>
</dbReference>
<dbReference type="Gene3D" id="3.30.470.30">
    <property type="entry name" value="DNA ligase/mRNA capping enzyme"/>
    <property type="match status" value="1"/>
</dbReference>
<keyword evidence="6" id="KW-0808">Transferase</keyword>
<keyword evidence="8" id="KW-0547">Nucleotide-binding</keyword>
<dbReference type="GO" id="GO:0031533">
    <property type="term" value="C:mRNA capping enzyme complex"/>
    <property type="evidence" value="ECO:0007669"/>
    <property type="project" value="EnsemblFungi"/>
</dbReference>
<keyword evidence="21" id="KW-1185">Reference proteome</keyword>
<keyword evidence="7" id="KW-0548">Nucleotidyltransferase</keyword>
<comment type="catalytic activity">
    <reaction evidence="14">
        <text>a 5'-end diphospho-ribonucleoside in mRNA + GTP + H(+) = a 5'-end (5'-triphosphoguanosine)-ribonucleoside in mRNA + diphosphate</text>
        <dbReference type="Rhea" id="RHEA:67012"/>
        <dbReference type="Rhea" id="RHEA-COMP:17165"/>
        <dbReference type="Rhea" id="RHEA-COMP:17166"/>
        <dbReference type="ChEBI" id="CHEBI:15378"/>
        <dbReference type="ChEBI" id="CHEBI:33019"/>
        <dbReference type="ChEBI" id="CHEBI:37565"/>
        <dbReference type="ChEBI" id="CHEBI:167616"/>
        <dbReference type="ChEBI" id="CHEBI:167617"/>
        <dbReference type="EC" id="2.7.7.50"/>
    </reaction>
    <physiologicalReaction direction="left-to-right" evidence="14">
        <dbReference type="Rhea" id="RHEA:67013"/>
    </physiologicalReaction>
</comment>
<dbReference type="AlphaFoldDB" id="A0A1E4TZM3"/>
<comment type="similarity">
    <text evidence="2">Belongs to the eukaryotic GTase family.</text>
</comment>
<dbReference type="Pfam" id="PF03919">
    <property type="entry name" value="mRNA_cap_C"/>
    <property type="match status" value="1"/>
</dbReference>
<evidence type="ECO:0000256" key="6">
    <source>
        <dbReference type="ARBA" id="ARBA00022679"/>
    </source>
</evidence>
<dbReference type="GO" id="GO:0008033">
    <property type="term" value="P:tRNA processing"/>
    <property type="evidence" value="ECO:0007669"/>
    <property type="project" value="EnsemblFungi"/>
</dbReference>
<dbReference type="SUPFAM" id="SSF56091">
    <property type="entry name" value="DNA ligase/mRNA capping enzyme, catalytic domain"/>
    <property type="match status" value="1"/>
</dbReference>
<dbReference type="InterPro" id="IPR012340">
    <property type="entry name" value="NA-bd_OB-fold"/>
</dbReference>
<evidence type="ECO:0000313" key="20">
    <source>
        <dbReference type="EMBL" id="ODV97223.1"/>
    </source>
</evidence>
<proteinExistence type="inferred from homology"/>
<evidence type="ECO:0000256" key="16">
    <source>
        <dbReference type="PIRSR" id="PIRSR036959-1"/>
    </source>
</evidence>
<evidence type="ECO:0000256" key="15">
    <source>
        <dbReference type="ARBA" id="ARBA00047082"/>
    </source>
</evidence>
<protein>
    <recommendedName>
        <fullName evidence="4">mRNA-capping enzyme subunit alpha</fullName>
        <ecNumber evidence="3">2.7.7.50</ecNumber>
    </recommendedName>
    <alternativeName>
        <fullName evidence="12">GTP--RNA guanylyltransferase</fullName>
    </alternativeName>
    <alternativeName>
        <fullName evidence="13">mRNA guanylyltransferase</fullName>
    </alternativeName>
</protein>
<feature type="compositionally biased region" description="Polar residues" evidence="17">
    <location>
        <begin position="442"/>
        <end position="451"/>
    </location>
</feature>
<evidence type="ECO:0000313" key="21">
    <source>
        <dbReference type="Proteomes" id="UP000094236"/>
    </source>
</evidence>
<dbReference type="OrthoDB" id="200924at2759"/>